<gene>
    <name evidence="3" type="ORF">BDZ90DRAFT_231313</name>
</gene>
<dbReference type="GeneID" id="37027635"/>
<keyword evidence="4" id="KW-1185">Reference proteome</keyword>
<evidence type="ECO:0000313" key="4">
    <source>
        <dbReference type="Proteomes" id="UP000245884"/>
    </source>
</evidence>
<sequence length="379" mass="41094">MSLMEDWLTFLSGLLVGLCAVPLLPFVMGLLKRFAGGQGGNEAYADLDVQVLNTLPPKTEWMNMGWWTGDDEGADPFDQCDKVRPLAETRPLKSLPEACEALALKLYSACGLTEGAAILDIGHGPGESVLLLKSRFQPQRLDGATLSLRDAQRAQGKLASAAKGGEGGTEVQIKAADGAAFLKECNPATYDYIFALDCAYHFSSHSRKDFFTAAHRALKPGGKLGLFDMFLATPYPAKKKEAKGSRGEEWFKATSAELPCPTRAALTWPQELKLRLFCLLTSTPRRNLLPFSSYFSTLCSAGFSSQDISIMDVSSHVFPGFARFLRDFAEGDEWRAGAGGWNMRKALGSFAGFVEGWARGGDEGLLRGGLVVVTKAKQL</sequence>
<dbReference type="STRING" id="1569628.A0A316USP9"/>
<feature type="domain" description="Methyltransferase" evidence="2">
    <location>
        <begin position="118"/>
        <end position="222"/>
    </location>
</feature>
<keyword evidence="3" id="KW-0808">Transferase</keyword>
<accession>A0A316USP9</accession>
<evidence type="ECO:0000259" key="2">
    <source>
        <dbReference type="Pfam" id="PF13649"/>
    </source>
</evidence>
<keyword evidence="1" id="KW-0472">Membrane</keyword>
<dbReference type="Gene3D" id="3.40.50.150">
    <property type="entry name" value="Vaccinia Virus protein VP39"/>
    <property type="match status" value="1"/>
</dbReference>
<organism evidence="3 4">
    <name type="scientific">Jaminaea rosea</name>
    <dbReference type="NCBI Taxonomy" id="1569628"/>
    <lineage>
        <taxon>Eukaryota</taxon>
        <taxon>Fungi</taxon>
        <taxon>Dikarya</taxon>
        <taxon>Basidiomycota</taxon>
        <taxon>Ustilaginomycotina</taxon>
        <taxon>Exobasidiomycetes</taxon>
        <taxon>Microstromatales</taxon>
        <taxon>Microstromatales incertae sedis</taxon>
        <taxon>Jaminaea</taxon>
    </lineage>
</organism>
<dbReference type="OrthoDB" id="61390at2759"/>
<name>A0A316USP9_9BASI</name>
<dbReference type="Pfam" id="PF13649">
    <property type="entry name" value="Methyltransf_25"/>
    <property type="match status" value="1"/>
</dbReference>
<keyword evidence="3" id="KW-0489">Methyltransferase</keyword>
<dbReference type="RefSeq" id="XP_025362938.1">
    <property type="nucleotide sequence ID" value="XM_025505812.1"/>
</dbReference>
<evidence type="ECO:0000256" key="1">
    <source>
        <dbReference type="SAM" id="Phobius"/>
    </source>
</evidence>
<dbReference type="InterPro" id="IPR029063">
    <property type="entry name" value="SAM-dependent_MTases_sf"/>
</dbReference>
<dbReference type="SUPFAM" id="SSF53335">
    <property type="entry name" value="S-adenosyl-L-methionine-dependent methyltransferases"/>
    <property type="match status" value="1"/>
</dbReference>
<dbReference type="InterPro" id="IPR041698">
    <property type="entry name" value="Methyltransf_25"/>
</dbReference>
<proteinExistence type="predicted"/>
<keyword evidence="1" id="KW-1133">Transmembrane helix</keyword>
<dbReference type="GO" id="GO:0032259">
    <property type="term" value="P:methylation"/>
    <property type="evidence" value="ECO:0007669"/>
    <property type="project" value="UniProtKB-KW"/>
</dbReference>
<evidence type="ECO:0000313" key="3">
    <source>
        <dbReference type="EMBL" id="PWN28326.1"/>
    </source>
</evidence>
<dbReference type="AlphaFoldDB" id="A0A316USP9"/>
<keyword evidence="1" id="KW-0812">Transmembrane</keyword>
<feature type="transmembrane region" description="Helical" evidence="1">
    <location>
        <begin position="7"/>
        <end position="31"/>
    </location>
</feature>
<reference evidence="3 4" key="1">
    <citation type="journal article" date="2018" name="Mol. Biol. Evol.">
        <title>Broad Genomic Sampling Reveals a Smut Pathogenic Ancestry of the Fungal Clade Ustilaginomycotina.</title>
        <authorList>
            <person name="Kijpornyongpan T."/>
            <person name="Mondo S.J."/>
            <person name="Barry K."/>
            <person name="Sandor L."/>
            <person name="Lee J."/>
            <person name="Lipzen A."/>
            <person name="Pangilinan J."/>
            <person name="LaButti K."/>
            <person name="Hainaut M."/>
            <person name="Henrissat B."/>
            <person name="Grigoriev I.V."/>
            <person name="Spatafora J.W."/>
            <person name="Aime M.C."/>
        </authorList>
    </citation>
    <scope>NUCLEOTIDE SEQUENCE [LARGE SCALE GENOMIC DNA]</scope>
    <source>
        <strain evidence="3 4">MCA 5214</strain>
    </source>
</reference>
<dbReference type="Proteomes" id="UP000245884">
    <property type="component" value="Unassembled WGS sequence"/>
</dbReference>
<dbReference type="GO" id="GO:0008168">
    <property type="term" value="F:methyltransferase activity"/>
    <property type="evidence" value="ECO:0007669"/>
    <property type="project" value="UniProtKB-KW"/>
</dbReference>
<dbReference type="EMBL" id="KZ819665">
    <property type="protein sequence ID" value="PWN28326.1"/>
    <property type="molecule type" value="Genomic_DNA"/>
</dbReference>
<protein>
    <submittedName>
        <fullName evidence="3">S-adenosyl-L-methionine-dependent methyltransferase</fullName>
    </submittedName>
</protein>
<dbReference type="CDD" id="cd02440">
    <property type="entry name" value="AdoMet_MTases"/>
    <property type="match status" value="1"/>
</dbReference>